<comment type="caution">
    <text evidence="2">The sequence shown here is derived from an EMBL/GenBank/DDBJ whole genome shotgun (WGS) entry which is preliminary data.</text>
</comment>
<evidence type="ECO:0000313" key="2">
    <source>
        <dbReference type="EMBL" id="NMH99760.1"/>
    </source>
</evidence>
<evidence type="ECO:0000256" key="1">
    <source>
        <dbReference type="SAM" id="MobiDB-lite"/>
    </source>
</evidence>
<feature type="region of interest" description="Disordered" evidence="1">
    <location>
        <begin position="1"/>
        <end position="39"/>
    </location>
</feature>
<reference evidence="2 3" key="1">
    <citation type="submission" date="2020-04" db="EMBL/GenBank/DDBJ databases">
        <authorList>
            <person name="Klaysubun C."/>
            <person name="Duangmal K."/>
            <person name="Lipun K."/>
        </authorList>
    </citation>
    <scope>NUCLEOTIDE SEQUENCE [LARGE SCALE GENOMIC DNA]</scope>
    <source>
        <strain evidence="2 3">K10HN5</strain>
    </source>
</reference>
<dbReference type="Proteomes" id="UP000820669">
    <property type="component" value="Unassembled WGS sequence"/>
</dbReference>
<dbReference type="InterPro" id="IPR037175">
    <property type="entry name" value="KFase_sf"/>
</dbReference>
<feature type="compositionally biased region" description="Pro residues" evidence="1">
    <location>
        <begin position="26"/>
        <end position="35"/>
    </location>
</feature>
<dbReference type="InterPro" id="IPR007325">
    <property type="entry name" value="KFase/CYL"/>
</dbReference>
<dbReference type="SUPFAM" id="SSF102198">
    <property type="entry name" value="Putative cyclase"/>
    <property type="match status" value="1"/>
</dbReference>
<dbReference type="RefSeq" id="WP_169383246.1">
    <property type="nucleotide sequence ID" value="NZ_JAAXLA010000042.1"/>
</dbReference>
<proteinExistence type="predicted"/>
<name>A0ABX1SDV6_9PSEU</name>
<accession>A0ABX1SDV6</accession>
<sequence length="266" mass="28405">MSAAPEDVVTLPGGRVRPVDLSHPLGPTPSEPAPPQIARTSHTDGAQLWEHWYGIPAGALPLGAGFAGEVVTASTHAGTHVDAPWHYAATAEGAPAWTIDEVPLSWFIGPLVVLDVSDLRTGELITPALIDARLRAIGHALTPGDVVAFRTGADRLWGRTEFWEHGSGLGRDAVLHLVDSGVRLIGTDAWSLDRPYPRIGEEWRTTGDPDRLWPAHFAGADRRYCQIEKLARLDELPPTGATITCFPIKVAAGSGAWARATALVPV</sequence>
<dbReference type="EMBL" id="JAAXLA010000042">
    <property type="protein sequence ID" value="NMH99760.1"/>
    <property type="molecule type" value="Genomic_DNA"/>
</dbReference>
<evidence type="ECO:0000313" key="3">
    <source>
        <dbReference type="Proteomes" id="UP000820669"/>
    </source>
</evidence>
<keyword evidence="3" id="KW-1185">Reference proteome</keyword>
<gene>
    <name evidence="2" type="ORF">HF526_20925</name>
</gene>
<dbReference type="Gene3D" id="3.50.30.50">
    <property type="entry name" value="Putative cyclase"/>
    <property type="match status" value="1"/>
</dbReference>
<organism evidence="2 3">
    <name type="scientific">Pseudonocardia acidicola</name>
    <dbReference type="NCBI Taxonomy" id="2724939"/>
    <lineage>
        <taxon>Bacteria</taxon>
        <taxon>Bacillati</taxon>
        <taxon>Actinomycetota</taxon>
        <taxon>Actinomycetes</taxon>
        <taxon>Pseudonocardiales</taxon>
        <taxon>Pseudonocardiaceae</taxon>
        <taxon>Pseudonocardia</taxon>
    </lineage>
</organism>
<protein>
    <submittedName>
        <fullName evidence="2">Cyclase family protein</fullName>
    </submittedName>
</protein>
<dbReference type="PANTHER" id="PTHR31118">
    <property type="entry name" value="CYCLASE-LIKE PROTEIN 2"/>
    <property type="match status" value="1"/>
</dbReference>
<dbReference type="PANTHER" id="PTHR31118:SF12">
    <property type="entry name" value="CYCLASE-LIKE PROTEIN 2"/>
    <property type="match status" value="1"/>
</dbReference>
<dbReference type="Pfam" id="PF04199">
    <property type="entry name" value="Cyclase"/>
    <property type="match status" value="1"/>
</dbReference>